<dbReference type="Pfam" id="PF05368">
    <property type="entry name" value="NmrA"/>
    <property type="match status" value="1"/>
</dbReference>
<comment type="caution">
    <text evidence="4">The sequence shown here is derived from an EMBL/GenBank/DDBJ whole genome shotgun (WGS) entry which is preliminary data.</text>
</comment>
<dbReference type="InterPro" id="IPR036291">
    <property type="entry name" value="NAD(P)-bd_dom_sf"/>
</dbReference>
<dbReference type="PANTHER" id="PTHR42748">
    <property type="entry name" value="NITROGEN METABOLITE REPRESSION PROTEIN NMRA FAMILY MEMBER"/>
    <property type="match status" value="1"/>
</dbReference>
<dbReference type="InterPro" id="IPR008030">
    <property type="entry name" value="NmrA-like"/>
</dbReference>
<reference evidence="4 5" key="1">
    <citation type="submission" date="2019-09" db="EMBL/GenBank/DDBJ databases">
        <title>Screening of Novel Bioactive Compounds from Soil-Associated.</title>
        <authorList>
            <person name="Gong X."/>
        </authorList>
    </citation>
    <scope>NUCLEOTIDE SEQUENCE [LARGE SCALE GENOMIC DNA]</scope>
    <source>
        <strain evidence="4 5">Gxj-6</strain>
    </source>
</reference>
<dbReference type="Proteomes" id="UP000327011">
    <property type="component" value="Unassembled WGS sequence"/>
</dbReference>
<dbReference type="PANTHER" id="PTHR42748:SF7">
    <property type="entry name" value="NMRA LIKE REDOX SENSOR 1-RELATED"/>
    <property type="match status" value="1"/>
</dbReference>
<dbReference type="AlphaFoldDB" id="A0A5J5K3M4"/>
<dbReference type="SUPFAM" id="SSF51735">
    <property type="entry name" value="NAD(P)-binding Rossmann-fold domains"/>
    <property type="match status" value="1"/>
</dbReference>
<proteinExistence type="inferred from homology"/>
<sequence>MSDRVLVIGATGRQGGATARELLARGWTVRALVRDPGSPAAASLREAGAELAVGDLDDEASLRLAMRDAEGVFLALTMMQGPRITVEGAAAEERRGLTVIRLAAEAGVVHLVYSSLPGTDAASGIPHFESKARIEREIHALALPATILRPVSFMENFLTYSRPSVEDGTLVLRLPARPGTPMQLISVRDIGVFTALAFERPGGYVGRTVDIGADELTPPEIAAAFGRAGGLPARYEQIPIEQVRAFDEHLARMFEFFDEHPAGGVDLKALRAEHPGLTTFETWLRATGWRP</sequence>
<protein>
    <submittedName>
        <fullName evidence="4">NmrA/HSCARG family protein</fullName>
    </submittedName>
</protein>
<evidence type="ECO:0000259" key="3">
    <source>
        <dbReference type="Pfam" id="PF05368"/>
    </source>
</evidence>
<evidence type="ECO:0000313" key="4">
    <source>
        <dbReference type="EMBL" id="KAA9378397.1"/>
    </source>
</evidence>
<accession>A0A5J5K3M4</accession>
<dbReference type="Gene3D" id="3.40.50.720">
    <property type="entry name" value="NAD(P)-binding Rossmann-like Domain"/>
    <property type="match status" value="1"/>
</dbReference>
<dbReference type="InterPro" id="IPR051164">
    <property type="entry name" value="NmrA-like_oxidored"/>
</dbReference>
<keyword evidence="5" id="KW-1185">Reference proteome</keyword>
<feature type="domain" description="NmrA-like" evidence="3">
    <location>
        <begin position="2"/>
        <end position="283"/>
    </location>
</feature>
<evidence type="ECO:0000256" key="2">
    <source>
        <dbReference type="ARBA" id="ARBA00022857"/>
    </source>
</evidence>
<evidence type="ECO:0000313" key="5">
    <source>
        <dbReference type="Proteomes" id="UP000327011"/>
    </source>
</evidence>
<evidence type="ECO:0000256" key="1">
    <source>
        <dbReference type="ARBA" id="ARBA00006328"/>
    </source>
</evidence>
<dbReference type="CDD" id="cd05251">
    <property type="entry name" value="NmrA_like_SDR_a"/>
    <property type="match status" value="1"/>
</dbReference>
<organism evidence="4 5">
    <name type="scientific">Microbispora cellulosiformans</name>
    <dbReference type="NCBI Taxonomy" id="2614688"/>
    <lineage>
        <taxon>Bacteria</taxon>
        <taxon>Bacillati</taxon>
        <taxon>Actinomycetota</taxon>
        <taxon>Actinomycetes</taxon>
        <taxon>Streptosporangiales</taxon>
        <taxon>Streptosporangiaceae</taxon>
        <taxon>Microbispora</taxon>
    </lineage>
</organism>
<name>A0A5J5K3M4_9ACTN</name>
<comment type="similarity">
    <text evidence="1">Belongs to the NmrA-type oxidoreductase family.</text>
</comment>
<keyword evidence="2" id="KW-0521">NADP</keyword>
<dbReference type="RefSeq" id="WP_150934304.1">
    <property type="nucleotide sequence ID" value="NZ_VYTZ01000005.1"/>
</dbReference>
<dbReference type="Gene3D" id="3.90.25.10">
    <property type="entry name" value="UDP-galactose 4-epimerase, domain 1"/>
    <property type="match status" value="1"/>
</dbReference>
<dbReference type="EMBL" id="VYTZ01000005">
    <property type="protein sequence ID" value="KAA9378397.1"/>
    <property type="molecule type" value="Genomic_DNA"/>
</dbReference>
<gene>
    <name evidence="4" type="ORF">F5972_16190</name>
</gene>